<dbReference type="Proteomes" id="UP001057402">
    <property type="component" value="Chromosome 4"/>
</dbReference>
<evidence type="ECO:0000313" key="2">
    <source>
        <dbReference type="Proteomes" id="UP001057402"/>
    </source>
</evidence>
<dbReference type="EMBL" id="CM042883">
    <property type="protein sequence ID" value="KAI4374844.1"/>
    <property type="molecule type" value="Genomic_DNA"/>
</dbReference>
<reference evidence="2" key="1">
    <citation type="journal article" date="2023" name="Front. Plant Sci.">
        <title>Chromosomal-level genome assembly of Melastoma candidum provides insights into trichome evolution.</title>
        <authorList>
            <person name="Zhong Y."/>
            <person name="Wu W."/>
            <person name="Sun C."/>
            <person name="Zou P."/>
            <person name="Liu Y."/>
            <person name="Dai S."/>
            <person name="Zhou R."/>
        </authorList>
    </citation>
    <scope>NUCLEOTIDE SEQUENCE [LARGE SCALE GENOMIC DNA]</scope>
</reference>
<gene>
    <name evidence="1" type="ORF">MLD38_012791</name>
</gene>
<proteinExistence type="predicted"/>
<protein>
    <submittedName>
        <fullName evidence="1">Uncharacterized protein</fullName>
    </submittedName>
</protein>
<evidence type="ECO:0000313" key="1">
    <source>
        <dbReference type="EMBL" id="KAI4374844.1"/>
    </source>
</evidence>
<accession>A0ACB9R7H6</accession>
<name>A0ACB9R7H6_9MYRT</name>
<organism evidence="1 2">
    <name type="scientific">Melastoma candidum</name>
    <dbReference type="NCBI Taxonomy" id="119954"/>
    <lineage>
        <taxon>Eukaryota</taxon>
        <taxon>Viridiplantae</taxon>
        <taxon>Streptophyta</taxon>
        <taxon>Embryophyta</taxon>
        <taxon>Tracheophyta</taxon>
        <taxon>Spermatophyta</taxon>
        <taxon>Magnoliopsida</taxon>
        <taxon>eudicotyledons</taxon>
        <taxon>Gunneridae</taxon>
        <taxon>Pentapetalae</taxon>
        <taxon>rosids</taxon>
        <taxon>malvids</taxon>
        <taxon>Myrtales</taxon>
        <taxon>Melastomataceae</taxon>
        <taxon>Melastomatoideae</taxon>
        <taxon>Melastomateae</taxon>
        <taxon>Melastoma</taxon>
    </lineage>
</organism>
<sequence>MEDEMDSLFEGMVLFTPAQLSPEQPPSLERPAPHDRPQQEDVPLQSVSSEPLDENLFSDLTIVENGDSSDQIRPEDGGDRSSSSVSVQPKSNRSVEARGIVVTSLGRQVSRKKKRATGLRIGYGRESVVSSGVLAEHSPDASPSDRVNTETRDVAASRSGGIDVPVTATSSKEEERISKEFSSEVQSDNNDLEVPRDLENSGASTMNSAHHDKNEEILVTEGADDRKELDDVVESDDAVEEKFEKLKEQISSKLDNSSTVAASLLTARKECVRRRRKAAESLSLASSQYKELEKQLEEACEAEDFEMADKVSEMLGAADSQRQELVDALRDAVAECDAIDVKMDELLHARIVAEEECISLMEDFSADATASSELIVSMAELQYLERMDHWLSSSEALERKKIELDIESFVINEASQVLNGSIDHSVEDDRRQREALLKKREVLHSELEELLALVRQKEQEIAENDANIELVEQRIDGVVSGFRDSLQDFEETKGILKSNLSKVDSGGEDLARQKKDIDDFLSKEEEKGSKIRGLAKLAADEAKVYRETAVLRKGLMLSILNFREIKQGLGKTEERLSEEVQTLQLQASSARASLQELSSTKSSLQQEVASFEQRIVFVDKRLPELESEKKVAASARNFKEAARIAAEAKSLSTEKESLQNQLEKATSELGRLDEKIKETIDILQDAENLILSKEREVALAQFRRLLVGGSAAKAERTAALELGDEEEANLLLLEVEAAELEAGKLRTLYNFKDEDLGNLPRAYVPIELVSSLTAKQLADLAASGDLLTASQG</sequence>
<comment type="caution">
    <text evidence="1">The sequence shown here is derived from an EMBL/GenBank/DDBJ whole genome shotgun (WGS) entry which is preliminary data.</text>
</comment>
<keyword evidence="2" id="KW-1185">Reference proteome</keyword>